<evidence type="ECO:0000313" key="3">
    <source>
        <dbReference type="EMBL" id="GHA32570.1"/>
    </source>
</evidence>
<dbReference type="InterPro" id="IPR025282">
    <property type="entry name" value="DUF4214"/>
</dbReference>
<name>A0A918VWX1_9HYPH</name>
<reference evidence="3" key="1">
    <citation type="journal article" date="2014" name="Int. J. Syst. Evol. Microbiol.">
        <title>Complete genome sequence of Corynebacterium casei LMG S-19264T (=DSM 44701T), isolated from a smear-ripened cheese.</title>
        <authorList>
            <consortium name="US DOE Joint Genome Institute (JGI-PGF)"/>
            <person name="Walter F."/>
            <person name="Albersmeier A."/>
            <person name="Kalinowski J."/>
            <person name="Ruckert C."/>
        </authorList>
    </citation>
    <scope>NUCLEOTIDE SEQUENCE</scope>
    <source>
        <strain evidence="3">KCTC 32437</strain>
    </source>
</reference>
<evidence type="ECO:0000256" key="1">
    <source>
        <dbReference type="SAM" id="MobiDB-lite"/>
    </source>
</evidence>
<feature type="compositionally biased region" description="Gly residues" evidence="1">
    <location>
        <begin position="188"/>
        <end position="199"/>
    </location>
</feature>
<dbReference type="Pfam" id="PF13946">
    <property type="entry name" value="DUF4214"/>
    <property type="match status" value="1"/>
</dbReference>
<dbReference type="EMBL" id="BMZE01000003">
    <property type="protein sequence ID" value="GHA32570.1"/>
    <property type="molecule type" value="Genomic_DNA"/>
</dbReference>
<sequence>MASVQGVYIAIFGRPADPVGLAYWNEVTDNGQNLSQMIAAFTDAPEFEERFAGQSNSEIVTAIYQALFGREPDAEGLAFYTDALDNGTLPIETIAINILDGAQNEDAQIIQNKEAAADVFTASLDTPEEIAAYSGANAEAYGQQFLNQVTADPDSVPTGEEIEEAIEEVLALPPEGQTPPDEGEAPAPGGGGGGGGGGTPTPLATLEDGVLTIQKAATLSTVNGDWMLAAGNQSVTLTPDEVAEVTEIALTGASVQLNAHAAALHEKNLEVTGAGQLNITGLTIDEAEVGSPLEANYELEGVIPNIEVPFLVNNSEADAIKAAWDIWDDQYVKAREEDSQEGYYVDEINAGMIETGIRYVGYLENGGEPFTDFGAKVTNSRDQSLHDNLLGNLNKDSLMGRNLPDDVETEFLERIPDDYEARPVFSGNDSAYGSATHDAVRVFDYNKGWDRSDYLIDVDDGGLDPAALNGDNMWVGSGIPGEGDFVIARHEGAGIELAIRARDRFDADVTNEGGGNFQAEGGVYIRQSDGAEFAEWSFDFSIATGLNGSESSLSDFTFELYFDLDATESTSFIFAELTDLDALSGESDGTFEAFRIVNADDFSLQDAQAVWNAPDLLLFVDNVGETDAVGGAQVAQNSQNYHFGFVEEFLQAYSSKTYGQEWDYEDGVFTIGLNAIDANGSVVANSEMQVFVGMGGASAFDDNLVA</sequence>
<reference evidence="3" key="2">
    <citation type="submission" date="2020-09" db="EMBL/GenBank/DDBJ databases">
        <authorList>
            <person name="Sun Q."/>
            <person name="Kim S."/>
        </authorList>
    </citation>
    <scope>NUCLEOTIDE SEQUENCE</scope>
    <source>
        <strain evidence="3">KCTC 32437</strain>
    </source>
</reference>
<dbReference type="InterPro" id="IPR038255">
    <property type="entry name" value="PBS_linker_sf"/>
</dbReference>
<dbReference type="AlphaFoldDB" id="A0A918VWX1"/>
<dbReference type="Gene3D" id="1.10.3130.20">
    <property type="entry name" value="Phycobilisome linker domain"/>
    <property type="match status" value="1"/>
</dbReference>
<dbReference type="RefSeq" id="WP_189426605.1">
    <property type="nucleotide sequence ID" value="NZ_BMZE01000003.1"/>
</dbReference>
<feature type="domain" description="DUF4214" evidence="2">
    <location>
        <begin position="40"/>
        <end position="102"/>
    </location>
</feature>
<keyword evidence="4" id="KW-1185">Reference proteome</keyword>
<accession>A0A918VWX1</accession>
<evidence type="ECO:0000313" key="4">
    <source>
        <dbReference type="Proteomes" id="UP000646579"/>
    </source>
</evidence>
<comment type="caution">
    <text evidence="3">The sequence shown here is derived from an EMBL/GenBank/DDBJ whole genome shotgun (WGS) entry which is preliminary data.</text>
</comment>
<proteinExistence type="predicted"/>
<organism evidence="3 4">
    <name type="scientific">Devosia pacifica</name>
    <dbReference type="NCBI Taxonomy" id="1335967"/>
    <lineage>
        <taxon>Bacteria</taxon>
        <taxon>Pseudomonadati</taxon>
        <taxon>Pseudomonadota</taxon>
        <taxon>Alphaproteobacteria</taxon>
        <taxon>Hyphomicrobiales</taxon>
        <taxon>Devosiaceae</taxon>
        <taxon>Devosia</taxon>
    </lineage>
</organism>
<dbReference type="Proteomes" id="UP000646579">
    <property type="component" value="Unassembled WGS sequence"/>
</dbReference>
<protein>
    <recommendedName>
        <fullName evidence="2">DUF4214 domain-containing protein</fullName>
    </recommendedName>
</protein>
<feature type="region of interest" description="Disordered" evidence="1">
    <location>
        <begin position="173"/>
        <end position="204"/>
    </location>
</feature>
<evidence type="ECO:0000259" key="2">
    <source>
        <dbReference type="Pfam" id="PF13946"/>
    </source>
</evidence>
<gene>
    <name evidence="3" type="ORF">GCM10007989_30840</name>
</gene>